<dbReference type="OrthoDB" id="323389at2157"/>
<dbReference type="SUPFAM" id="SSF53187">
    <property type="entry name" value="Zn-dependent exopeptidases"/>
    <property type="match status" value="1"/>
</dbReference>
<feature type="region of interest" description="Disordered" evidence="5">
    <location>
        <begin position="257"/>
        <end position="279"/>
    </location>
</feature>
<reference evidence="7 8" key="1">
    <citation type="journal article" date="2014" name="PLoS Genet.">
        <title>Phylogenetically driven sequencing of extremely halophilic archaea reveals strategies for static and dynamic osmo-response.</title>
        <authorList>
            <person name="Becker E.A."/>
            <person name="Seitzer P.M."/>
            <person name="Tritt A."/>
            <person name="Larsen D."/>
            <person name="Krusor M."/>
            <person name="Yao A.I."/>
            <person name="Wu D."/>
            <person name="Madern D."/>
            <person name="Eisen J.A."/>
            <person name="Darling A.E."/>
            <person name="Facciotti M.T."/>
        </authorList>
    </citation>
    <scope>NUCLEOTIDE SEQUENCE [LARGE SCALE GENOMIC DNA]</scope>
    <source>
        <strain evidence="7 8">DSM 8989</strain>
    </source>
</reference>
<dbReference type="Proteomes" id="UP000011625">
    <property type="component" value="Unassembled WGS sequence"/>
</dbReference>
<comment type="caution">
    <text evidence="7">The sequence shown here is derived from an EMBL/GenBank/DDBJ whole genome shotgun (WGS) entry which is preliminary data.</text>
</comment>
<keyword evidence="8" id="KW-1185">Reference proteome</keyword>
<keyword evidence="4" id="KW-0862">Zinc</keyword>
<evidence type="ECO:0000313" key="7">
    <source>
        <dbReference type="EMBL" id="EMA50846.1"/>
    </source>
</evidence>
<dbReference type="RefSeq" id="WP_005044480.1">
    <property type="nucleotide sequence ID" value="NZ_AOME01000070.1"/>
</dbReference>
<protein>
    <submittedName>
        <fullName evidence="7">Succinylglutamate desuccinylase</fullName>
    </submittedName>
</protein>
<organism evidence="7 8">
    <name type="scientific">Halococcus salifodinae DSM 8989</name>
    <dbReference type="NCBI Taxonomy" id="1227456"/>
    <lineage>
        <taxon>Archaea</taxon>
        <taxon>Methanobacteriati</taxon>
        <taxon>Methanobacteriota</taxon>
        <taxon>Stenosarchaea group</taxon>
        <taxon>Halobacteria</taxon>
        <taxon>Halobacteriales</taxon>
        <taxon>Halococcaceae</taxon>
        <taxon>Halococcus</taxon>
    </lineage>
</organism>
<dbReference type="PANTHER" id="PTHR15162:SF7">
    <property type="entry name" value="SUCCINYLGLUTAMATE DESUCCINYLASE"/>
    <property type="match status" value="1"/>
</dbReference>
<comment type="cofactor">
    <cofactor evidence="1">
        <name>Zn(2+)</name>
        <dbReference type="ChEBI" id="CHEBI:29105"/>
    </cofactor>
</comment>
<dbReference type="AlphaFoldDB" id="M0MZ07"/>
<feature type="domain" description="Succinylglutamate desuccinylase/Aspartoacylase catalytic" evidence="6">
    <location>
        <begin position="11"/>
        <end position="102"/>
    </location>
</feature>
<evidence type="ECO:0000259" key="6">
    <source>
        <dbReference type="Pfam" id="PF24827"/>
    </source>
</evidence>
<sequence length="279" mass="29754">MRIEQLGDGEPEIAVVGGIHGDEPCGVRAVEHLIDTQPDVERPVKCIVANEEALDRETRYVEDDLNRVFPGDPDSASHERRLASRLLAELRGCRVLSMHSTQSYADAFAVVGGDGLAVAESVCPYLTLDAVIDAGAFTEGRLVGYADVVEVECGYQGSEEAATNAVAICREFLAAVGALPGGEPRASDVPLYRLQHLIPKGPASGYEVFVTNFERVAAGEAYAAAGDETLVAEKPFYPVLMSPYGYEDEFGYAAELAGKFGGEPTQPDPEQRPSGATES</sequence>
<evidence type="ECO:0000313" key="8">
    <source>
        <dbReference type="Proteomes" id="UP000011625"/>
    </source>
</evidence>
<evidence type="ECO:0000256" key="2">
    <source>
        <dbReference type="ARBA" id="ARBA00022723"/>
    </source>
</evidence>
<dbReference type="GO" id="GO:0016788">
    <property type="term" value="F:hydrolase activity, acting on ester bonds"/>
    <property type="evidence" value="ECO:0007669"/>
    <property type="project" value="InterPro"/>
</dbReference>
<evidence type="ECO:0000256" key="3">
    <source>
        <dbReference type="ARBA" id="ARBA00022801"/>
    </source>
</evidence>
<dbReference type="InterPro" id="IPR050178">
    <property type="entry name" value="AspA/AstE_fam"/>
</dbReference>
<dbReference type="PATRIC" id="fig|1227456.3.peg.2893"/>
<dbReference type="EMBL" id="AOME01000070">
    <property type="protein sequence ID" value="EMA50846.1"/>
    <property type="molecule type" value="Genomic_DNA"/>
</dbReference>
<evidence type="ECO:0000256" key="1">
    <source>
        <dbReference type="ARBA" id="ARBA00001947"/>
    </source>
</evidence>
<accession>M0MZ07</accession>
<evidence type="ECO:0000256" key="4">
    <source>
        <dbReference type="ARBA" id="ARBA00022833"/>
    </source>
</evidence>
<gene>
    <name evidence="7" type="ORF">C450_14277</name>
</gene>
<keyword evidence="2" id="KW-0479">Metal-binding</keyword>
<dbReference type="GO" id="GO:0046872">
    <property type="term" value="F:metal ion binding"/>
    <property type="evidence" value="ECO:0007669"/>
    <property type="project" value="UniProtKB-KW"/>
</dbReference>
<evidence type="ECO:0000256" key="5">
    <source>
        <dbReference type="SAM" id="MobiDB-lite"/>
    </source>
</evidence>
<dbReference type="STRING" id="1227456.C450_14277"/>
<keyword evidence="3" id="KW-0378">Hydrolase</keyword>
<proteinExistence type="predicted"/>
<dbReference type="PANTHER" id="PTHR15162">
    <property type="entry name" value="ASPARTOACYLASE"/>
    <property type="match status" value="1"/>
</dbReference>
<dbReference type="InterPro" id="IPR055438">
    <property type="entry name" value="AstE_AspA_cat"/>
</dbReference>
<dbReference type="GO" id="GO:0005829">
    <property type="term" value="C:cytosol"/>
    <property type="evidence" value="ECO:0007669"/>
    <property type="project" value="TreeGrafter"/>
</dbReference>
<dbReference type="Gene3D" id="3.40.630.10">
    <property type="entry name" value="Zn peptidases"/>
    <property type="match status" value="1"/>
</dbReference>
<name>M0MZ07_9EURY</name>
<dbReference type="Pfam" id="PF24827">
    <property type="entry name" value="AstE_AspA_cat"/>
    <property type="match status" value="1"/>
</dbReference>